<keyword evidence="2" id="KW-0143">Chaperone</keyword>
<evidence type="ECO:0008006" key="6">
    <source>
        <dbReference type="Google" id="ProtNLM"/>
    </source>
</evidence>
<dbReference type="Gene3D" id="3.90.20.20">
    <property type="match status" value="1"/>
</dbReference>
<reference evidence="4 5" key="1">
    <citation type="submission" date="2021-02" db="EMBL/GenBank/DDBJ databases">
        <title>Porcisia hertigi Genome sequencing and assembly.</title>
        <authorList>
            <person name="Almutairi H."/>
            <person name="Gatherer D."/>
        </authorList>
    </citation>
    <scope>NUCLEOTIDE SEQUENCE [LARGE SCALE GENOMIC DNA]</scope>
    <source>
        <strain evidence="4 5">C119</strain>
    </source>
</reference>
<sequence>MYRRLGVHVTPLVASRRSIQRKCHAQNATPALSVAELKGKYDFLKSQLCESEKQIQQLQSENMYTAASCENIRKAAQENAKQAQSDAVRSFACDMLTVCDALQVVTKKVAHYNESNPSIPKSEAALLTGVTLTEEVALKVLKRYGVTQVHTEVGAPFNEKTEEKLFTVPSTPSLQEGRIAEIVKKGYVMNGSVLRRAEVGLSEDS</sequence>
<dbReference type="InterPro" id="IPR013805">
    <property type="entry name" value="GrpE_CC"/>
</dbReference>
<organism evidence="4 5">
    <name type="scientific">Porcisia hertigi</name>
    <dbReference type="NCBI Taxonomy" id="2761500"/>
    <lineage>
        <taxon>Eukaryota</taxon>
        <taxon>Discoba</taxon>
        <taxon>Euglenozoa</taxon>
        <taxon>Kinetoplastea</taxon>
        <taxon>Metakinetoplastina</taxon>
        <taxon>Trypanosomatida</taxon>
        <taxon>Trypanosomatidae</taxon>
        <taxon>Leishmaniinae</taxon>
        <taxon>Porcisia</taxon>
    </lineage>
</organism>
<name>A0A836HT04_9TRYP</name>
<keyword evidence="5" id="KW-1185">Reference proteome</keyword>
<dbReference type="InterPro" id="IPR000740">
    <property type="entry name" value="GrpE"/>
</dbReference>
<dbReference type="GO" id="GO:0001405">
    <property type="term" value="C:PAM complex, Tim23 associated import motor"/>
    <property type="evidence" value="ECO:0007669"/>
    <property type="project" value="TreeGrafter"/>
</dbReference>
<comment type="similarity">
    <text evidence="1 3">Belongs to the GrpE family.</text>
</comment>
<dbReference type="Pfam" id="PF01025">
    <property type="entry name" value="GrpE"/>
    <property type="match status" value="1"/>
</dbReference>
<evidence type="ECO:0000313" key="5">
    <source>
        <dbReference type="Proteomes" id="UP000674318"/>
    </source>
</evidence>
<dbReference type="GeneID" id="94288971"/>
<dbReference type="GO" id="GO:0042803">
    <property type="term" value="F:protein homodimerization activity"/>
    <property type="evidence" value="ECO:0007669"/>
    <property type="project" value="InterPro"/>
</dbReference>
<dbReference type="GO" id="GO:0030150">
    <property type="term" value="P:protein import into mitochondrial matrix"/>
    <property type="evidence" value="ECO:0007669"/>
    <property type="project" value="TreeGrafter"/>
</dbReference>
<evidence type="ECO:0000256" key="1">
    <source>
        <dbReference type="ARBA" id="ARBA00009054"/>
    </source>
</evidence>
<dbReference type="PANTHER" id="PTHR21237">
    <property type="entry name" value="GRPE PROTEIN"/>
    <property type="match status" value="1"/>
</dbReference>
<evidence type="ECO:0000256" key="3">
    <source>
        <dbReference type="RuleBase" id="RU004478"/>
    </source>
</evidence>
<dbReference type="OrthoDB" id="201635at2759"/>
<dbReference type="GO" id="GO:0006457">
    <property type="term" value="P:protein folding"/>
    <property type="evidence" value="ECO:0007669"/>
    <property type="project" value="InterPro"/>
</dbReference>
<dbReference type="SUPFAM" id="SSF51064">
    <property type="entry name" value="Head domain of nucleotide exchange factor GrpE"/>
    <property type="match status" value="1"/>
</dbReference>
<dbReference type="RefSeq" id="XP_067755338.1">
    <property type="nucleotide sequence ID" value="XM_067898894.1"/>
</dbReference>
<dbReference type="HAMAP" id="MF_01151">
    <property type="entry name" value="GrpE"/>
    <property type="match status" value="1"/>
</dbReference>
<dbReference type="GO" id="GO:0000774">
    <property type="term" value="F:adenyl-nucleotide exchange factor activity"/>
    <property type="evidence" value="ECO:0007669"/>
    <property type="project" value="InterPro"/>
</dbReference>
<dbReference type="PANTHER" id="PTHR21237:SF23">
    <property type="entry name" value="GRPE PROTEIN HOMOLOG, MITOCHONDRIAL"/>
    <property type="match status" value="1"/>
</dbReference>
<dbReference type="GO" id="GO:0051082">
    <property type="term" value="F:unfolded protein binding"/>
    <property type="evidence" value="ECO:0007669"/>
    <property type="project" value="TreeGrafter"/>
</dbReference>
<dbReference type="EMBL" id="JAFJZO010000030">
    <property type="protein sequence ID" value="KAG5498584.1"/>
    <property type="molecule type" value="Genomic_DNA"/>
</dbReference>
<comment type="caution">
    <text evidence="4">The sequence shown here is derived from an EMBL/GenBank/DDBJ whole genome shotgun (WGS) entry which is preliminary data.</text>
</comment>
<dbReference type="SUPFAM" id="SSF58014">
    <property type="entry name" value="Coiled-coil domain of nucleotide exchange factor GrpE"/>
    <property type="match status" value="1"/>
</dbReference>
<dbReference type="PRINTS" id="PR00773">
    <property type="entry name" value="GRPEPROTEIN"/>
</dbReference>
<gene>
    <name evidence="4" type="ORF">JKF63_02870</name>
</gene>
<accession>A0A836HT04</accession>
<dbReference type="Proteomes" id="UP000674318">
    <property type="component" value="Unassembled WGS sequence"/>
</dbReference>
<dbReference type="InterPro" id="IPR009012">
    <property type="entry name" value="GrpE_head"/>
</dbReference>
<dbReference type="GO" id="GO:0051087">
    <property type="term" value="F:protein-folding chaperone binding"/>
    <property type="evidence" value="ECO:0007669"/>
    <property type="project" value="InterPro"/>
</dbReference>
<protein>
    <recommendedName>
        <fullName evidence="6">GrpE protein homolog</fullName>
    </recommendedName>
</protein>
<dbReference type="Gene3D" id="2.30.22.10">
    <property type="entry name" value="Head domain of nucleotide exchange factor GrpE"/>
    <property type="match status" value="1"/>
</dbReference>
<dbReference type="KEGG" id="phet:94288971"/>
<dbReference type="AlphaFoldDB" id="A0A836HT04"/>
<evidence type="ECO:0000313" key="4">
    <source>
        <dbReference type="EMBL" id="KAG5498584.1"/>
    </source>
</evidence>
<proteinExistence type="inferred from homology"/>
<evidence type="ECO:0000256" key="2">
    <source>
        <dbReference type="ARBA" id="ARBA00023186"/>
    </source>
</evidence>